<feature type="non-terminal residue" evidence="1">
    <location>
        <position position="100"/>
    </location>
</feature>
<gene>
    <name evidence="1" type="ORF">S03H2_37879</name>
</gene>
<organism evidence="1">
    <name type="scientific">marine sediment metagenome</name>
    <dbReference type="NCBI Taxonomy" id="412755"/>
    <lineage>
        <taxon>unclassified sequences</taxon>
        <taxon>metagenomes</taxon>
        <taxon>ecological metagenomes</taxon>
    </lineage>
</organism>
<sequence length="100" mass="10657">MINDDASCTNSLNVNLALSATNAFQMAISNTSDFSGVSWENYNTSKDWVLIEGDGEKVVYAKFRSSAGGVSEVVSESIIFDATPPDNVTNFKAAPGDRAI</sequence>
<accession>X1I2T9</accession>
<evidence type="ECO:0008006" key="2">
    <source>
        <dbReference type="Google" id="ProtNLM"/>
    </source>
</evidence>
<dbReference type="EMBL" id="BARU01023330">
    <property type="protein sequence ID" value="GAH51878.1"/>
    <property type="molecule type" value="Genomic_DNA"/>
</dbReference>
<protein>
    <recommendedName>
        <fullName evidence="2">BACON domain-containing protein</fullName>
    </recommendedName>
</protein>
<dbReference type="AlphaFoldDB" id="X1I2T9"/>
<comment type="caution">
    <text evidence="1">The sequence shown here is derived from an EMBL/GenBank/DDBJ whole genome shotgun (WGS) entry which is preliminary data.</text>
</comment>
<evidence type="ECO:0000313" key="1">
    <source>
        <dbReference type="EMBL" id="GAH51878.1"/>
    </source>
</evidence>
<proteinExistence type="predicted"/>
<name>X1I2T9_9ZZZZ</name>
<reference evidence="1" key="1">
    <citation type="journal article" date="2014" name="Front. Microbiol.">
        <title>High frequency of phylogenetically diverse reductive dehalogenase-homologous genes in deep subseafloor sedimentary metagenomes.</title>
        <authorList>
            <person name="Kawai M."/>
            <person name="Futagami T."/>
            <person name="Toyoda A."/>
            <person name="Takaki Y."/>
            <person name="Nishi S."/>
            <person name="Hori S."/>
            <person name="Arai W."/>
            <person name="Tsubouchi T."/>
            <person name="Morono Y."/>
            <person name="Uchiyama I."/>
            <person name="Ito T."/>
            <person name="Fujiyama A."/>
            <person name="Inagaki F."/>
            <person name="Takami H."/>
        </authorList>
    </citation>
    <scope>NUCLEOTIDE SEQUENCE</scope>
    <source>
        <strain evidence="1">Expedition CK06-06</strain>
    </source>
</reference>